<dbReference type="InterPro" id="IPR036236">
    <property type="entry name" value="Znf_C2H2_sf"/>
</dbReference>
<feature type="compositionally biased region" description="Basic and acidic residues" evidence="14">
    <location>
        <begin position="362"/>
        <end position="381"/>
    </location>
</feature>
<evidence type="ECO:0000256" key="11">
    <source>
        <dbReference type="ARBA" id="ARBA00023242"/>
    </source>
</evidence>
<dbReference type="FunFam" id="3.30.160.60:FF:000243">
    <property type="entry name" value="Probable transcription factor steA"/>
    <property type="match status" value="1"/>
</dbReference>
<feature type="domain" description="C2H2-type" evidence="15">
    <location>
        <begin position="475"/>
        <end position="497"/>
    </location>
</feature>
<feature type="compositionally biased region" description="Low complexity" evidence="14">
    <location>
        <begin position="405"/>
        <end position="423"/>
    </location>
</feature>
<dbReference type="Gene3D" id="3.30.160.60">
    <property type="entry name" value="Classic Zinc Finger"/>
    <property type="match status" value="2"/>
</dbReference>
<evidence type="ECO:0000313" key="17">
    <source>
        <dbReference type="Proteomes" id="UP000224854"/>
    </source>
</evidence>
<keyword evidence="7" id="KW-0862">Zinc</keyword>
<dbReference type="InterPro" id="IPR013087">
    <property type="entry name" value="Znf_C2H2_type"/>
</dbReference>
<dbReference type="GO" id="GO:0005737">
    <property type="term" value="C:cytoplasm"/>
    <property type="evidence" value="ECO:0007669"/>
    <property type="project" value="UniProtKB-SubCell"/>
</dbReference>
<keyword evidence="4" id="KW-0479">Metal-binding</keyword>
<evidence type="ECO:0000256" key="3">
    <source>
        <dbReference type="ARBA" id="ARBA00022490"/>
    </source>
</evidence>
<evidence type="ECO:0000256" key="10">
    <source>
        <dbReference type="ARBA" id="ARBA00023163"/>
    </source>
</evidence>
<dbReference type="AlphaFoldDB" id="A0A2C5YSB2"/>
<evidence type="ECO:0000256" key="5">
    <source>
        <dbReference type="ARBA" id="ARBA00022737"/>
    </source>
</evidence>
<evidence type="ECO:0000256" key="4">
    <source>
        <dbReference type="ARBA" id="ARBA00022723"/>
    </source>
</evidence>
<dbReference type="GO" id="GO:0000981">
    <property type="term" value="F:DNA-binding transcription factor activity, RNA polymerase II-specific"/>
    <property type="evidence" value="ECO:0007669"/>
    <property type="project" value="TreeGrafter"/>
</dbReference>
<evidence type="ECO:0000259" key="15">
    <source>
        <dbReference type="PROSITE" id="PS50157"/>
    </source>
</evidence>
<protein>
    <recommendedName>
        <fullName evidence="12">C2H2-type transcription factor MSN2</fullName>
    </recommendedName>
</protein>
<evidence type="ECO:0000256" key="9">
    <source>
        <dbReference type="ARBA" id="ARBA00023026"/>
    </source>
</evidence>
<evidence type="ECO:0000256" key="14">
    <source>
        <dbReference type="SAM" id="MobiDB-lite"/>
    </source>
</evidence>
<dbReference type="EMBL" id="NJEU01000870">
    <property type="protein sequence ID" value="PHH69904.1"/>
    <property type="molecule type" value="Genomic_DNA"/>
</dbReference>
<name>A0A2C5YSB2_9HYPO</name>
<feature type="domain" description="C2H2-type" evidence="15">
    <location>
        <begin position="446"/>
        <end position="474"/>
    </location>
</feature>
<feature type="region of interest" description="Disordered" evidence="14">
    <location>
        <begin position="344"/>
        <end position="439"/>
    </location>
</feature>
<dbReference type="PROSITE" id="PS50157">
    <property type="entry name" value="ZINC_FINGER_C2H2_2"/>
    <property type="match status" value="2"/>
</dbReference>
<dbReference type="GO" id="GO:0000977">
    <property type="term" value="F:RNA polymerase II transcription regulatory region sequence-specific DNA binding"/>
    <property type="evidence" value="ECO:0007669"/>
    <property type="project" value="TreeGrafter"/>
</dbReference>
<keyword evidence="17" id="KW-1185">Reference proteome</keyword>
<proteinExistence type="predicted"/>
<dbReference type="GO" id="GO:0005634">
    <property type="term" value="C:nucleus"/>
    <property type="evidence" value="ECO:0007669"/>
    <property type="project" value="UniProtKB-SubCell"/>
</dbReference>
<evidence type="ECO:0000256" key="2">
    <source>
        <dbReference type="ARBA" id="ARBA00004496"/>
    </source>
</evidence>
<comment type="subcellular location">
    <subcellularLocation>
        <location evidence="2">Cytoplasm</location>
    </subcellularLocation>
    <subcellularLocation>
        <location evidence="1">Nucleus</location>
    </subcellularLocation>
</comment>
<organism evidence="16 17">
    <name type="scientific">Ophiocordyceps australis</name>
    <dbReference type="NCBI Taxonomy" id="1399860"/>
    <lineage>
        <taxon>Eukaryota</taxon>
        <taxon>Fungi</taxon>
        <taxon>Dikarya</taxon>
        <taxon>Ascomycota</taxon>
        <taxon>Pezizomycotina</taxon>
        <taxon>Sordariomycetes</taxon>
        <taxon>Hypocreomycetidae</taxon>
        <taxon>Hypocreales</taxon>
        <taxon>Ophiocordycipitaceae</taxon>
        <taxon>Ophiocordyceps</taxon>
    </lineage>
</organism>
<evidence type="ECO:0000256" key="6">
    <source>
        <dbReference type="ARBA" id="ARBA00022771"/>
    </source>
</evidence>
<dbReference type="PANTHER" id="PTHR24409:SF295">
    <property type="entry name" value="AZ2-RELATED"/>
    <property type="match status" value="1"/>
</dbReference>
<sequence length="563" mass="59936">MPPDDKELAPRYDLFITETTYQPAAMDSTALPSSIFFYNKQNAVMGQQHMGLYAPMRPLPSTPVYSRPTSSSCSQPPTLLSNGPSVMTTSSLNNIKCIVLDSEFGDGSYLPSTPPLSSSGSAMGSPKSFDVLQTPMNPMFSGLDGIGGGKPSLESVDVPMLDWHSCASPPMTPVYIQSQSHNSANNIGSLNALTSEPSVASCPSLSPSPTPYARSIASENDVDFCDPRNLTVSSNPALASEHDLVDSLLSDAVPTESETPTADPASLSQPSFDFSPVVAQGLPSFEDFSDLESDDDFGGLVNLGQRGTLDSAASRPRACTASSVVSLGHGSFISEEEFRFEDSDSFQLGSLPSPPSSVGCSDDGHPQEKRQKKSDHQDSRRNASPIVMAAPNSQSGTSQQRSEKAASIVSDSNASSNSDATSAPLPAPINRRGRKQSLTEDPSKTFVCDLCNRRFRRQEHLKRHYRSLHTQEKPFECGECGKKFSRSDNLAQHARTHGAGGVGIAENGDVSYDGAVPSVTPSDDCSNFGRVLFQIAAEVPGSSSDASSEDGSDHGKKKRKRSD</sequence>
<dbReference type="SMART" id="SM00355">
    <property type="entry name" value="ZnF_C2H2"/>
    <property type="match status" value="2"/>
</dbReference>
<evidence type="ECO:0000256" key="12">
    <source>
        <dbReference type="ARBA" id="ARBA00093629"/>
    </source>
</evidence>
<comment type="caution">
    <text evidence="16">The sequence shown here is derived from an EMBL/GenBank/DDBJ whole genome shotgun (WGS) entry which is preliminary data.</text>
</comment>
<keyword evidence="9" id="KW-0843">Virulence</keyword>
<dbReference type="Proteomes" id="UP000224854">
    <property type="component" value="Unassembled WGS sequence"/>
</dbReference>
<keyword evidence="11" id="KW-0539">Nucleus</keyword>
<evidence type="ECO:0000256" key="7">
    <source>
        <dbReference type="ARBA" id="ARBA00022833"/>
    </source>
</evidence>
<feature type="compositionally biased region" description="Polar residues" evidence="14">
    <location>
        <begin position="391"/>
        <end position="400"/>
    </location>
</feature>
<gene>
    <name evidence="16" type="ORF">CDD82_7456</name>
</gene>
<feature type="region of interest" description="Disordered" evidence="14">
    <location>
        <begin position="539"/>
        <end position="563"/>
    </location>
</feature>
<evidence type="ECO:0000256" key="13">
    <source>
        <dbReference type="PROSITE-ProRule" id="PRU00042"/>
    </source>
</evidence>
<dbReference type="PROSITE" id="PS00028">
    <property type="entry name" value="ZINC_FINGER_C2H2_1"/>
    <property type="match status" value="2"/>
</dbReference>
<dbReference type="Pfam" id="PF00096">
    <property type="entry name" value="zf-C2H2"/>
    <property type="match status" value="2"/>
</dbReference>
<keyword evidence="6 13" id="KW-0863">Zinc-finger</keyword>
<dbReference type="PANTHER" id="PTHR24409">
    <property type="entry name" value="ZINC FINGER PROTEIN 142"/>
    <property type="match status" value="1"/>
</dbReference>
<evidence type="ECO:0000256" key="8">
    <source>
        <dbReference type="ARBA" id="ARBA00023015"/>
    </source>
</evidence>
<evidence type="ECO:0000313" key="16">
    <source>
        <dbReference type="EMBL" id="PHH69904.1"/>
    </source>
</evidence>
<dbReference type="SUPFAM" id="SSF57667">
    <property type="entry name" value="beta-beta-alpha zinc fingers"/>
    <property type="match status" value="1"/>
</dbReference>
<dbReference type="GO" id="GO:0008270">
    <property type="term" value="F:zinc ion binding"/>
    <property type="evidence" value="ECO:0007669"/>
    <property type="project" value="UniProtKB-KW"/>
</dbReference>
<dbReference type="OrthoDB" id="654211at2759"/>
<accession>A0A2C5YSB2</accession>
<keyword evidence="8" id="KW-0805">Transcription regulation</keyword>
<evidence type="ECO:0000256" key="1">
    <source>
        <dbReference type="ARBA" id="ARBA00004123"/>
    </source>
</evidence>
<dbReference type="FunFam" id="3.30.160.60:FF:000141">
    <property type="entry name" value="C2H2 zinc finger protein"/>
    <property type="match status" value="1"/>
</dbReference>
<feature type="region of interest" description="Disordered" evidence="14">
    <location>
        <begin position="253"/>
        <end position="272"/>
    </location>
</feature>
<feature type="compositionally biased region" description="Polar residues" evidence="14">
    <location>
        <begin position="256"/>
        <end position="272"/>
    </location>
</feature>
<keyword evidence="3" id="KW-0963">Cytoplasm</keyword>
<keyword evidence="10" id="KW-0804">Transcription</keyword>
<reference evidence="16 17" key="1">
    <citation type="submission" date="2017-06" db="EMBL/GenBank/DDBJ databases">
        <title>Ant-infecting Ophiocordyceps genomes reveal a high diversity of potential behavioral manipulation genes and a possible major role for enterotoxins.</title>
        <authorList>
            <person name="De Bekker C."/>
            <person name="Evans H.C."/>
            <person name="Brachmann A."/>
            <person name="Hughes D.P."/>
        </authorList>
    </citation>
    <scope>NUCLEOTIDE SEQUENCE [LARGE SCALE GENOMIC DNA]</scope>
    <source>
        <strain evidence="16 17">1348a</strain>
    </source>
</reference>
<keyword evidence="5" id="KW-0677">Repeat</keyword>